<evidence type="ECO:0000313" key="5">
    <source>
        <dbReference type="EMBL" id="GAA4779278.1"/>
    </source>
</evidence>
<comment type="similarity">
    <text evidence="1 2">Belongs to the small heat shock protein (HSP20) family.</text>
</comment>
<feature type="compositionally biased region" description="Polar residues" evidence="3">
    <location>
        <begin position="130"/>
        <end position="140"/>
    </location>
</feature>
<dbReference type="Proteomes" id="UP001500928">
    <property type="component" value="Unassembled WGS sequence"/>
</dbReference>
<accession>A0ABP9AGF0</accession>
<feature type="domain" description="SHSP" evidence="4">
    <location>
        <begin position="22"/>
        <end position="132"/>
    </location>
</feature>
<dbReference type="EMBL" id="BAABHO010000006">
    <property type="protein sequence ID" value="GAA4779278.1"/>
    <property type="molecule type" value="Genomic_DNA"/>
</dbReference>
<dbReference type="CDD" id="cd06464">
    <property type="entry name" value="ACD_sHsps-like"/>
    <property type="match status" value="1"/>
</dbReference>
<feature type="region of interest" description="Disordered" evidence="3">
    <location>
        <begin position="127"/>
        <end position="150"/>
    </location>
</feature>
<evidence type="ECO:0000256" key="2">
    <source>
        <dbReference type="RuleBase" id="RU003616"/>
    </source>
</evidence>
<protein>
    <submittedName>
        <fullName evidence="5">Molecular chaperone Hsp18</fullName>
    </submittedName>
</protein>
<dbReference type="PROSITE" id="PS01031">
    <property type="entry name" value="SHSP"/>
    <property type="match status" value="1"/>
</dbReference>
<proteinExistence type="inferred from homology"/>
<dbReference type="Gene3D" id="2.60.40.790">
    <property type="match status" value="1"/>
</dbReference>
<evidence type="ECO:0000256" key="3">
    <source>
        <dbReference type="SAM" id="MobiDB-lite"/>
    </source>
</evidence>
<evidence type="ECO:0000259" key="4">
    <source>
        <dbReference type="PROSITE" id="PS01031"/>
    </source>
</evidence>
<dbReference type="PANTHER" id="PTHR11527">
    <property type="entry name" value="HEAT-SHOCK PROTEIN 20 FAMILY MEMBER"/>
    <property type="match status" value="1"/>
</dbReference>
<evidence type="ECO:0000313" key="6">
    <source>
        <dbReference type="Proteomes" id="UP001500928"/>
    </source>
</evidence>
<dbReference type="Pfam" id="PF00011">
    <property type="entry name" value="HSP20"/>
    <property type="match status" value="1"/>
</dbReference>
<feature type="compositionally biased region" description="Basic and acidic residues" evidence="3">
    <location>
        <begin position="141"/>
        <end position="150"/>
    </location>
</feature>
<comment type="caution">
    <text evidence="5">The sequence shown here is derived from an EMBL/GenBank/DDBJ whole genome shotgun (WGS) entry which is preliminary data.</text>
</comment>
<dbReference type="SUPFAM" id="SSF49764">
    <property type="entry name" value="HSP20-like chaperones"/>
    <property type="match status" value="1"/>
</dbReference>
<organism evidence="5 6">
    <name type="scientific">Actinomycetospora chlora</name>
    <dbReference type="NCBI Taxonomy" id="663608"/>
    <lineage>
        <taxon>Bacteria</taxon>
        <taxon>Bacillati</taxon>
        <taxon>Actinomycetota</taxon>
        <taxon>Actinomycetes</taxon>
        <taxon>Pseudonocardiales</taxon>
        <taxon>Pseudonocardiaceae</taxon>
        <taxon>Actinomycetospora</taxon>
    </lineage>
</organism>
<dbReference type="RefSeq" id="WP_345411451.1">
    <property type="nucleotide sequence ID" value="NZ_BAABHO010000006.1"/>
</dbReference>
<keyword evidence="6" id="KW-1185">Reference proteome</keyword>
<gene>
    <name evidence="5" type="primary">hsp18</name>
    <name evidence="5" type="ORF">GCM10023200_10480</name>
</gene>
<reference evidence="6" key="1">
    <citation type="journal article" date="2019" name="Int. J. Syst. Evol. Microbiol.">
        <title>The Global Catalogue of Microorganisms (GCM) 10K type strain sequencing project: providing services to taxonomists for standard genome sequencing and annotation.</title>
        <authorList>
            <consortium name="The Broad Institute Genomics Platform"/>
            <consortium name="The Broad Institute Genome Sequencing Center for Infectious Disease"/>
            <person name="Wu L."/>
            <person name="Ma J."/>
        </authorList>
    </citation>
    <scope>NUCLEOTIDE SEQUENCE [LARGE SCALE GENOMIC DNA]</scope>
    <source>
        <strain evidence="6">JCM 17979</strain>
    </source>
</reference>
<dbReference type="InterPro" id="IPR031107">
    <property type="entry name" value="Small_HSP"/>
</dbReference>
<dbReference type="InterPro" id="IPR008978">
    <property type="entry name" value="HSP20-like_chaperone"/>
</dbReference>
<name>A0ABP9AGF0_9PSEU</name>
<evidence type="ECO:0000256" key="1">
    <source>
        <dbReference type="PROSITE-ProRule" id="PRU00285"/>
    </source>
</evidence>
<dbReference type="InterPro" id="IPR002068">
    <property type="entry name" value="A-crystallin/Hsp20_dom"/>
</dbReference>
<sequence length="150" mass="16420">MLLNYDPFDTFRALERLTSGSRQQAVSGMPMDVYRAGDHFVASFDLPGVDPGSIDVSVEGNALTVTAARTAPSGEGDYLVAERPRGRYSRQLMLGRDLDTERLHASYTDGVLTLTIPVVEKAKPRRIEIQHSNATTSIEGTQHEKEAPTS</sequence>